<dbReference type="OrthoDB" id="51558at2157"/>
<keyword evidence="4" id="KW-1185">Reference proteome</keyword>
<comment type="caution">
    <text evidence="3">The sequence shown here is derived from an EMBL/GenBank/DDBJ whole genome shotgun (WGS) entry which is preliminary data.</text>
</comment>
<accession>A0A6B0SBP5</accession>
<dbReference type="RefSeq" id="WP_159524792.1">
    <property type="nucleotide sequence ID" value="NZ_WUUU01000002.1"/>
</dbReference>
<feature type="transmembrane region" description="Helical" evidence="2">
    <location>
        <begin position="57"/>
        <end position="79"/>
    </location>
</feature>
<keyword evidence="2" id="KW-0472">Membrane</keyword>
<dbReference type="Pfam" id="PF04367">
    <property type="entry name" value="DUF502"/>
    <property type="match status" value="1"/>
</dbReference>
<dbReference type="Proteomes" id="UP000471521">
    <property type="component" value="Unassembled WGS sequence"/>
</dbReference>
<keyword evidence="2" id="KW-0812">Transmembrane</keyword>
<name>A0A6B0SBP5_9EURY</name>
<feature type="region of interest" description="Disordered" evidence="1">
    <location>
        <begin position="213"/>
        <end position="238"/>
    </location>
</feature>
<reference evidence="3 4" key="1">
    <citation type="submission" date="2019-12" db="EMBL/GenBank/DDBJ databases">
        <title>Isolation and characterization of three novel carbon monoxide-oxidizing members of Halobacteria from salione crusts and soils.</title>
        <authorList>
            <person name="Myers M.R."/>
            <person name="King G.M."/>
        </authorList>
    </citation>
    <scope>NUCLEOTIDE SEQUENCE [LARGE SCALE GENOMIC DNA]</scope>
    <source>
        <strain evidence="3 4">PCN9</strain>
    </source>
</reference>
<proteinExistence type="predicted"/>
<dbReference type="PANTHER" id="PTHR31876:SF26">
    <property type="entry name" value="PROTEIN LIKE COV 2"/>
    <property type="match status" value="1"/>
</dbReference>
<feature type="transmembrane region" description="Helical" evidence="2">
    <location>
        <begin position="12"/>
        <end position="31"/>
    </location>
</feature>
<dbReference type="InterPro" id="IPR007462">
    <property type="entry name" value="COV1-like"/>
</dbReference>
<evidence type="ECO:0000256" key="2">
    <source>
        <dbReference type="SAM" id="Phobius"/>
    </source>
</evidence>
<evidence type="ECO:0000313" key="4">
    <source>
        <dbReference type="Proteomes" id="UP000471521"/>
    </source>
</evidence>
<dbReference type="PANTHER" id="PTHR31876">
    <property type="entry name" value="COV-LIKE PROTEIN 1"/>
    <property type="match status" value="1"/>
</dbReference>
<evidence type="ECO:0000256" key="1">
    <source>
        <dbReference type="SAM" id="MobiDB-lite"/>
    </source>
</evidence>
<protein>
    <submittedName>
        <fullName evidence="3">DUF502 domain-containing protein</fullName>
    </submittedName>
</protein>
<sequence length="238" mass="25406">MGLKESLKSSFLTGALLVAPLVVTIVILRFLSDLLAGQLEPVVEGTRLATYTANNHLLAQLLALGVILFVVTLLGAFANRPVGQRTLGRTSRLVGFVPVFRTIYGSVKQMASSVSTRDSEFDSAVYVEYERDGLYRLGLQTGHSPQDVEDVAGEPARNVFVPGSPNPTQGALLLVPESRVYDSDLSVRAAIRILMTTGMADGSRDDAVVELDEGEFPPTVRGGGGEPDDRAGSEQADD</sequence>
<dbReference type="AlphaFoldDB" id="A0A6B0SBP5"/>
<dbReference type="EMBL" id="WUUU01000002">
    <property type="protein sequence ID" value="MXR19195.1"/>
    <property type="molecule type" value="Genomic_DNA"/>
</dbReference>
<evidence type="ECO:0000313" key="3">
    <source>
        <dbReference type="EMBL" id="MXR19195.1"/>
    </source>
</evidence>
<gene>
    <name evidence="3" type="ORF">GRX66_00730</name>
</gene>
<organism evidence="3 4">
    <name type="scientific">Halobacterium bonnevillei</name>
    <dbReference type="NCBI Taxonomy" id="2692200"/>
    <lineage>
        <taxon>Archaea</taxon>
        <taxon>Methanobacteriati</taxon>
        <taxon>Methanobacteriota</taxon>
        <taxon>Stenosarchaea group</taxon>
        <taxon>Halobacteria</taxon>
        <taxon>Halobacteriales</taxon>
        <taxon>Halobacteriaceae</taxon>
        <taxon>Halobacterium</taxon>
    </lineage>
</organism>
<keyword evidence="2" id="KW-1133">Transmembrane helix</keyword>